<evidence type="ECO:0000313" key="2">
    <source>
        <dbReference type="Proteomes" id="UP000616151"/>
    </source>
</evidence>
<reference evidence="1" key="1">
    <citation type="submission" date="2021-01" db="EMBL/GenBank/DDBJ databases">
        <authorList>
            <person name="Sun Q."/>
        </authorList>
    </citation>
    <scope>NUCLEOTIDE SEQUENCE</scope>
    <source>
        <strain evidence="1">YIM B02566</strain>
    </source>
</reference>
<protein>
    <submittedName>
        <fullName evidence="1">GntR family transcriptional regulator</fullName>
    </submittedName>
</protein>
<gene>
    <name evidence="1" type="ORF">JHL16_06970</name>
</gene>
<name>A0ACC5R0Y3_9HYPH</name>
<accession>A0ACC5R0Y3</accession>
<organism evidence="1 2">
    <name type="scientific">Taklimakanibacter albus</name>
    <dbReference type="NCBI Taxonomy" id="2800327"/>
    <lineage>
        <taxon>Bacteria</taxon>
        <taxon>Pseudomonadati</taxon>
        <taxon>Pseudomonadota</taxon>
        <taxon>Alphaproteobacteria</taxon>
        <taxon>Hyphomicrobiales</taxon>
        <taxon>Aestuariivirgaceae</taxon>
        <taxon>Taklimakanibacter</taxon>
    </lineage>
</organism>
<keyword evidence="2" id="KW-1185">Reference proteome</keyword>
<evidence type="ECO:0000313" key="1">
    <source>
        <dbReference type="EMBL" id="MBK1866091.1"/>
    </source>
</evidence>
<proteinExistence type="predicted"/>
<comment type="caution">
    <text evidence="1">The sequence shown here is derived from an EMBL/GenBank/DDBJ whole genome shotgun (WGS) entry which is preliminary data.</text>
</comment>
<dbReference type="Proteomes" id="UP000616151">
    <property type="component" value="Unassembled WGS sequence"/>
</dbReference>
<dbReference type="EMBL" id="JAENHL010000006">
    <property type="protein sequence ID" value="MBK1866091.1"/>
    <property type="molecule type" value="Genomic_DNA"/>
</dbReference>
<sequence>MEQSFHAVPTLTLVTQVKEQIQHAITTGELLPNQRLVEGEIAQKLGVSRGPVREAARLLEQSGLLISLPRRGFFVRQFEEREIRDLYELREWIEAAAVESAVKRATPEQHEMLRVTHKNLLARARSGQQSELIEAIIEFHRSICTLSGNMRLLRLFDEIAIEVRQILSVLGLKLDETGYPAEAQESLLDAIVNKDKRRAAAEIRKLVAQAGKEVMENYRRRQAAASKAPK</sequence>